<dbReference type="InterPro" id="IPR059188">
    <property type="entry name" value="Znf_CLPX-like"/>
</dbReference>
<dbReference type="GO" id="GO:0006457">
    <property type="term" value="P:protein folding"/>
    <property type="evidence" value="ECO:0007669"/>
    <property type="project" value="UniProtKB-UniRule"/>
</dbReference>
<keyword evidence="1" id="KW-0143">Chaperone</keyword>
<dbReference type="Proteomes" id="UP000184088">
    <property type="component" value="Unassembled WGS sequence"/>
</dbReference>
<dbReference type="GO" id="GO:0046983">
    <property type="term" value="F:protein dimerization activity"/>
    <property type="evidence" value="ECO:0007669"/>
    <property type="project" value="UniProtKB-UniRule"/>
</dbReference>
<feature type="binding site" evidence="1">
    <location>
        <position position="40"/>
    </location>
    <ligand>
        <name>Zn(2+)</name>
        <dbReference type="ChEBI" id="CHEBI:29105"/>
    </ligand>
</feature>
<dbReference type="GO" id="GO:0008270">
    <property type="term" value="F:zinc ion binding"/>
    <property type="evidence" value="ECO:0007669"/>
    <property type="project" value="UniProtKB-UniRule"/>
</dbReference>
<dbReference type="GO" id="GO:0051082">
    <property type="term" value="F:unfolded protein binding"/>
    <property type="evidence" value="ECO:0007669"/>
    <property type="project" value="UniProtKB-UniRule"/>
</dbReference>
<dbReference type="PROSITE" id="PS51902">
    <property type="entry name" value="CLPX_ZB"/>
    <property type="match status" value="1"/>
</dbReference>
<comment type="similarity">
    <text evidence="1">Belongs to the ClpX chaperone family.</text>
</comment>
<protein>
    <submittedName>
        <fullName evidence="3">ClpX C4-type zinc finger</fullName>
    </submittedName>
</protein>
<name>A0A1M4VCT8_9THEO</name>
<evidence type="ECO:0000313" key="4">
    <source>
        <dbReference type="Proteomes" id="UP000184088"/>
    </source>
</evidence>
<dbReference type="OrthoDB" id="2080806at2"/>
<feature type="binding site" evidence="1">
    <location>
        <position position="15"/>
    </location>
    <ligand>
        <name>Zn(2+)</name>
        <dbReference type="ChEBI" id="CHEBI:29105"/>
    </ligand>
</feature>
<evidence type="ECO:0000256" key="1">
    <source>
        <dbReference type="PROSITE-ProRule" id="PRU01250"/>
    </source>
</evidence>
<accession>A0A1M4VCT8</accession>
<feature type="domain" description="ClpX-type ZB" evidence="2">
    <location>
        <begin position="3"/>
        <end position="56"/>
    </location>
</feature>
<dbReference type="RefSeq" id="WP_084110821.1">
    <property type="nucleotide sequence ID" value="NZ_FQVH01000004.1"/>
</dbReference>
<evidence type="ECO:0000313" key="3">
    <source>
        <dbReference type="EMBL" id="SHE66766.1"/>
    </source>
</evidence>
<proteinExistence type="inferred from homology"/>
<sequence length="102" mass="11545">MEKVVNNVIKEDLRCSFCGNTQEDGHRLVAGPNVFICDQCIVSCLMMLHKFDVQVINKQNIKRYKVDLGEDVIHGGNVSKCPKCNTYIIYTEPSPLKHSCDD</sequence>
<keyword evidence="1" id="KW-0862">Zinc</keyword>
<dbReference type="SMART" id="SM00994">
    <property type="entry name" value="zf-C4_ClpX"/>
    <property type="match status" value="1"/>
</dbReference>
<dbReference type="InterPro" id="IPR010603">
    <property type="entry name" value="Znf_CppX_C4"/>
</dbReference>
<reference evidence="3 4" key="1">
    <citation type="submission" date="2016-11" db="EMBL/GenBank/DDBJ databases">
        <authorList>
            <person name="Jaros S."/>
            <person name="Januszkiewicz K."/>
            <person name="Wedrychowicz H."/>
        </authorList>
    </citation>
    <scope>NUCLEOTIDE SEQUENCE [LARGE SCALE GENOMIC DNA]</scope>
    <source>
        <strain evidence="3 4">DSM 17918</strain>
    </source>
</reference>
<evidence type="ECO:0000259" key="2">
    <source>
        <dbReference type="PROSITE" id="PS51902"/>
    </source>
</evidence>
<keyword evidence="4" id="KW-1185">Reference proteome</keyword>
<dbReference type="EMBL" id="FQVH01000004">
    <property type="protein sequence ID" value="SHE66766.1"/>
    <property type="molecule type" value="Genomic_DNA"/>
</dbReference>
<organism evidence="3 4">
    <name type="scientific">Caldanaerobius fijiensis DSM 17918</name>
    <dbReference type="NCBI Taxonomy" id="1121256"/>
    <lineage>
        <taxon>Bacteria</taxon>
        <taxon>Bacillati</taxon>
        <taxon>Bacillota</taxon>
        <taxon>Clostridia</taxon>
        <taxon>Thermoanaerobacterales</taxon>
        <taxon>Thermoanaerobacteraceae</taxon>
        <taxon>Caldanaerobius</taxon>
    </lineage>
</organism>
<keyword evidence="1" id="KW-0479">Metal-binding</keyword>
<dbReference type="Pfam" id="PF06689">
    <property type="entry name" value="zf-C4_ClpX"/>
    <property type="match status" value="1"/>
</dbReference>
<gene>
    <name evidence="3" type="ORF">SAMN02746089_00594</name>
</gene>
<feature type="binding site" evidence="1">
    <location>
        <position position="18"/>
    </location>
    <ligand>
        <name>Zn(2+)</name>
        <dbReference type="ChEBI" id="CHEBI:29105"/>
    </ligand>
</feature>
<dbReference type="SUPFAM" id="SSF57716">
    <property type="entry name" value="Glucocorticoid receptor-like (DNA-binding domain)"/>
    <property type="match status" value="1"/>
</dbReference>
<dbReference type="STRING" id="1121256.SAMN02746089_00594"/>
<dbReference type="AlphaFoldDB" id="A0A1M4VCT8"/>
<feature type="binding site" evidence="1">
    <location>
        <position position="37"/>
    </location>
    <ligand>
        <name>Zn(2+)</name>
        <dbReference type="ChEBI" id="CHEBI:29105"/>
    </ligand>
</feature>
<dbReference type="InterPro" id="IPR038366">
    <property type="entry name" value="Znf_CppX_C4_sf"/>
</dbReference>
<dbReference type="Gene3D" id="6.20.220.10">
    <property type="entry name" value="ClpX chaperone, C4-type zinc finger domain"/>
    <property type="match status" value="1"/>
</dbReference>